<protein>
    <submittedName>
        <fullName evidence="1">Uncharacterized protein</fullName>
    </submittedName>
</protein>
<keyword evidence="2" id="KW-1185">Reference proteome</keyword>
<name>A0ABM8VAZ8_9BACL</name>
<comment type="caution">
    <text evidence="1">The sequence shown here is derived from an EMBL/GenBank/DDBJ whole genome shotgun (WGS) entry which is preliminary data.</text>
</comment>
<dbReference type="Pfam" id="PF00415">
    <property type="entry name" value="RCC1"/>
    <property type="match status" value="1"/>
</dbReference>
<proteinExistence type="predicted"/>
<gene>
    <name evidence="1" type="ORF">PAECIP111802_00470</name>
</gene>
<dbReference type="Proteomes" id="UP000730618">
    <property type="component" value="Unassembled WGS sequence"/>
</dbReference>
<dbReference type="InterPro" id="IPR000408">
    <property type="entry name" value="Reg_chr_condens"/>
</dbReference>
<sequence length="694" mass="76542">MNTEKRILLVLCSLLLYGSVFVYDGSETNSEVSAFSVSAPQHPLDVSDTIISGQRQIESNEQLDKIVSISTGKVFDAAGYGWKPGISYAIDEDGTAWQWGYGKSKPYRAYPEQVAGLDRITQITGEFALTQDGQVWRMDADNPPTALEGMGDIAAIQQLDEMFGTLFVLRNDGTVWQLKQDQTLPERLANFADIRGIISSYMSLFLLNDAGQLYYIDGRFGEIKPEQASMVEVPHNVVRLAVGYNDAALIQTGQGEAYAFSPDKKEIVRMPAADEAVRMAVGGEGNTYLIVKADGSVWGWGTNKDGILGDDLPDQVDTPVRMEGLEHIVDVQMGTDHALALSSSGSVFSWGSNMTGQLGRVPYLLDRWTELGTMDGIRQVVTLLDRPYFIKEDGSLWSLNDDLLAYEVKGPARLRTLTGVSGVPITLSEDGVVRIWSDRFESYRTLDLPFQAKDIVGGGEHLLLRSEDDRLITVKFKPEIGKKGGRYVTVSLIPEKMEEAQLDPTLTARVKSLYANHYTFMALTEDGRVYYADKSEDAPFAFKPVAGLQHIRQLAHEYFVRYTLEPAPVWALDENGRLFEIHVNQVMASGRKLAAIEATVLPETQEGIKAISGKLRITADGQWFEQDGNLPQRQPIPEEVRLLSSNYDYAIEGPGSYYHFIVTSSGTLAVIGYNPFGALSSVPGSVVLPHATTS</sequence>
<dbReference type="InterPro" id="IPR051553">
    <property type="entry name" value="Ran_GTPase-activating"/>
</dbReference>
<evidence type="ECO:0000313" key="1">
    <source>
        <dbReference type="EMBL" id="CAG7617965.1"/>
    </source>
</evidence>
<dbReference type="RefSeq" id="WP_218096832.1">
    <property type="nucleotide sequence ID" value="NZ_CAJVCE010000001.1"/>
</dbReference>
<reference evidence="1 2" key="1">
    <citation type="submission" date="2021-06" db="EMBL/GenBank/DDBJ databases">
        <authorList>
            <person name="Criscuolo A."/>
        </authorList>
    </citation>
    <scope>NUCLEOTIDE SEQUENCE [LARGE SCALE GENOMIC DNA]</scope>
    <source>
        <strain evidence="2">CIP 111802</strain>
    </source>
</reference>
<accession>A0ABM8VAZ8</accession>
<organism evidence="1 2">
    <name type="scientific">Paenibacillus allorhizosphaerae</name>
    <dbReference type="NCBI Taxonomy" id="2849866"/>
    <lineage>
        <taxon>Bacteria</taxon>
        <taxon>Bacillati</taxon>
        <taxon>Bacillota</taxon>
        <taxon>Bacilli</taxon>
        <taxon>Bacillales</taxon>
        <taxon>Paenibacillaceae</taxon>
        <taxon>Paenibacillus</taxon>
    </lineage>
</organism>
<dbReference type="EMBL" id="CAJVCE010000001">
    <property type="protein sequence ID" value="CAG7617965.1"/>
    <property type="molecule type" value="Genomic_DNA"/>
</dbReference>
<dbReference type="PROSITE" id="PS50012">
    <property type="entry name" value="RCC1_3"/>
    <property type="match status" value="2"/>
</dbReference>
<dbReference type="PANTHER" id="PTHR45982:SF1">
    <property type="entry name" value="REGULATOR OF CHROMOSOME CONDENSATION"/>
    <property type="match status" value="1"/>
</dbReference>
<evidence type="ECO:0000313" key="2">
    <source>
        <dbReference type="Proteomes" id="UP000730618"/>
    </source>
</evidence>
<dbReference type="PANTHER" id="PTHR45982">
    <property type="entry name" value="REGULATOR OF CHROMOSOME CONDENSATION"/>
    <property type="match status" value="1"/>
</dbReference>